<evidence type="ECO:0000256" key="5">
    <source>
        <dbReference type="ARBA" id="ARBA00023004"/>
    </source>
</evidence>
<keyword evidence="3" id="KW-0349">Heme</keyword>
<evidence type="ECO:0000313" key="6">
    <source>
        <dbReference type="EMBL" id="KAF4304633.1"/>
    </source>
</evidence>
<dbReference type="InterPro" id="IPR050121">
    <property type="entry name" value="Cytochrome_P450_monoxygenase"/>
</dbReference>
<evidence type="ECO:0000256" key="4">
    <source>
        <dbReference type="ARBA" id="ARBA00022723"/>
    </source>
</evidence>
<dbReference type="PANTHER" id="PTHR24305:SF210">
    <property type="entry name" value="CYTOCHROME P450 MONOOXYGENASE ASQL-RELATED"/>
    <property type="match status" value="1"/>
</dbReference>
<comment type="similarity">
    <text evidence="2">Belongs to the cytochrome P450 family.</text>
</comment>
<dbReference type="Pfam" id="PF00067">
    <property type="entry name" value="p450"/>
    <property type="match status" value="1"/>
</dbReference>
<evidence type="ECO:0000256" key="3">
    <source>
        <dbReference type="ARBA" id="ARBA00022617"/>
    </source>
</evidence>
<keyword evidence="5" id="KW-0408">Iron</keyword>
<dbReference type="GO" id="GO:0004497">
    <property type="term" value="F:monooxygenase activity"/>
    <property type="evidence" value="ECO:0007669"/>
    <property type="project" value="InterPro"/>
</dbReference>
<reference evidence="6" key="1">
    <citation type="submission" date="2020-04" db="EMBL/GenBank/DDBJ databases">
        <title>Genome Assembly and Annotation of Botryosphaeria dothidea sdau 11-99, a Latent Pathogen of Apple Fruit Ring Rot in China.</title>
        <authorList>
            <person name="Yu C."/>
            <person name="Diao Y."/>
            <person name="Lu Q."/>
            <person name="Zhao J."/>
            <person name="Cui S."/>
            <person name="Peng C."/>
            <person name="He B."/>
            <person name="Liu H."/>
        </authorList>
    </citation>
    <scope>NUCLEOTIDE SEQUENCE [LARGE SCALE GENOMIC DNA]</scope>
    <source>
        <strain evidence="6">Sdau11-99</strain>
    </source>
</reference>
<dbReference type="Gene3D" id="1.10.630.10">
    <property type="entry name" value="Cytochrome P450"/>
    <property type="match status" value="1"/>
</dbReference>
<comment type="cofactor">
    <cofactor evidence="1">
        <name>heme</name>
        <dbReference type="ChEBI" id="CHEBI:30413"/>
    </cofactor>
</comment>
<dbReference type="Proteomes" id="UP000572817">
    <property type="component" value="Unassembled WGS sequence"/>
</dbReference>
<dbReference type="GO" id="GO:0005506">
    <property type="term" value="F:iron ion binding"/>
    <property type="evidence" value="ECO:0007669"/>
    <property type="project" value="InterPro"/>
</dbReference>
<organism evidence="6 7">
    <name type="scientific">Botryosphaeria dothidea</name>
    <dbReference type="NCBI Taxonomy" id="55169"/>
    <lineage>
        <taxon>Eukaryota</taxon>
        <taxon>Fungi</taxon>
        <taxon>Dikarya</taxon>
        <taxon>Ascomycota</taxon>
        <taxon>Pezizomycotina</taxon>
        <taxon>Dothideomycetes</taxon>
        <taxon>Dothideomycetes incertae sedis</taxon>
        <taxon>Botryosphaeriales</taxon>
        <taxon>Botryosphaeriaceae</taxon>
        <taxon>Botryosphaeria</taxon>
    </lineage>
</organism>
<dbReference type="PANTHER" id="PTHR24305">
    <property type="entry name" value="CYTOCHROME P450"/>
    <property type="match status" value="1"/>
</dbReference>
<dbReference type="InterPro" id="IPR001128">
    <property type="entry name" value="Cyt_P450"/>
</dbReference>
<dbReference type="EMBL" id="WWBZ02000051">
    <property type="protein sequence ID" value="KAF4304633.1"/>
    <property type="molecule type" value="Genomic_DNA"/>
</dbReference>
<dbReference type="OrthoDB" id="3796296at2759"/>
<dbReference type="SUPFAM" id="SSF48264">
    <property type="entry name" value="Cytochrome P450"/>
    <property type="match status" value="1"/>
</dbReference>
<gene>
    <name evidence="6" type="ORF">GTA08_BOTSDO07962</name>
</gene>
<keyword evidence="4" id="KW-0479">Metal-binding</keyword>
<protein>
    <submittedName>
        <fullName evidence="6">Cytochrome P450</fullName>
    </submittedName>
</protein>
<proteinExistence type="inferred from homology"/>
<dbReference type="GO" id="GO:0016705">
    <property type="term" value="F:oxidoreductase activity, acting on paired donors, with incorporation or reduction of molecular oxygen"/>
    <property type="evidence" value="ECO:0007669"/>
    <property type="project" value="InterPro"/>
</dbReference>
<evidence type="ECO:0000256" key="1">
    <source>
        <dbReference type="ARBA" id="ARBA00001971"/>
    </source>
</evidence>
<accession>A0A8H4N2E8</accession>
<evidence type="ECO:0000313" key="7">
    <source>
        <dbReference type="Proteomes" id="UP000572817"/>
    </source>
</evidence>
<evidence type="ECO:0000256" key="2">
    <source>
        <dbReference type="ARBA" id="ARBA00010617"/>
    </source>
</evidence>
<name>A0A8H4N2E8_9PEZI</name>
<sequence>MPEGSCVVVVTTDAAYRSKENFHNPLPFRPERWLDDRDPVFDNGKREVFQPFLLGPKSCIGKPRVFPVKA</sequence>
<keyword evidence="7" id="KW-1185">Reference proteome</keyword>
<dbReference type="AlphaFoldDB" id="A0A8H4N2E8"/>
<dbReference type="GO" id="GO:0020037">
    <property type="term" value="F:heme binding"/>
    <property type="evidence" value="ECO:0007669"/>
    <property type="project" value="InterPro"/>
</dbReference>
<comment type="caution">
    <text evidence="6">The sequence shown here is derived from an EMBL/GenBank/DDBJ whole genome shotgun (WGS) entry which is preliminary data.</text>
</comment>
<dbReference type="InterPro" id="IPR036396">
    <property type="entry name" value="Cyt_P450_sf"/>
</dbReference>